<dbReference type="InterPro" id="IPR050313">
    <property type="entry name" value="Carb_Metab_HTH_regulators"/>
</dbReference>
<protein>
    <submittedName>
        <fullName evidence="4">DeoR/GlpR family transcriptional regulator of sugar metabolism</fullName>
    </submittedName>
</protein>
<evidence type="ECO:0000313" key="5">
    <source>
        <dbReference type="Proteomes" id="UP001243212"/>
    </source>
</evidence>
<proteinExistence type="predicted"/>
<dbReference type="PANTHER" id="PTHR30363">
    <property type="entry name" value="HTH-TYPE TRANSCRIPTIONAL REGULATOR SRLR-RELATED"/>
    <property type="match status" value="1"/>
</dbReference>
<dbReference type="PANTHER" id="PTHR30363:SF44">
    <property type="entry name" value="AGA OPERON TRANSCRIPTIONAL REPRESSOR-RELATED"/>
    <property type="match status" value="1"/>
</dbReference>
<keyword evidence="2" id="KW-0804">Transcription</keyword>
<dbReference type="SMART" id="SM00420">
    <property type="entry name" value="HTH_DEOR"/>
    <property type="match status" value="1"/>
</dbReference>
<dbReference type="SUPFAM" id="SSF46785">
    <property type="entry name" value="Winged helix' DNA-binding domain"/>
    <property type="match status" value="1"/>
</dbReference>
<evidence type="ECO:0000259" key="3">
    <source>
        <dbReference type="PROSITE" id="PS51000"/>
    </source>
</evidence>
<evidence type="ECO:0000256" key="2">
    <source>
        <dbReference type="ARBA" id="ARBA00023163"/>
    </source>
</evidence>
<gene>
    <name evidence="4" type="ORF">J2S70_001672</name>
</gene>
<dbReference type="Pfam" id="PF08220">
    <property type="entry name" value="HTH_DeoR"/>
    <property type="match status" value="1"/>
</dbReference>
<accession>A0ABT9NIQ0</accession>
<dbReference type="Proteomes" id="UP001243212">
    <property type="component" value="Unassembled WGS sequence"/>
</dbReference>
<dbReference type="RefSeq" id="WP_307683263.1">
    <property type="nucleotide sequence ID" value="NZ_JAUSQX010000001.1"/>
</dbReference>
<dbReference type="InterPro" id="IPR014036">
    <property type="entry name" value="DeoR-like_C"/>
</dbReference>
<dbReference type="Pfam" id="PF00455">
    <property type="entry name" value="DeoRC"/>
    <property type="match status" value="1"/>
</dbReference>
<keyword evidence="1" id="KW-0805">Transcription regulation</keyword>
<dbReference type="PROSITE" id="PS51000">
    <property type="entry name" value="HTH_DEOR_2"/>
    <property type="match status" value="1"/>
</dbReference>
<dbReference type="SUPFAM" id="SSF100950">
    <property type="entry name" value="NagB/RpiA/CoA transferase-like"/>
    <property type="match status" value="1"/>
</dbReference>
<name>A0ABT9NIQ0_9ACTO</name>
<dbReference type="InterPro" id="IPR037171">
    <property type="entry name" value="NagB/RpiA_transferase-like"/>
</dbReference>
<dbReference type="InterPro" id="IPR001034">
    <property type="entry name" value="DeoR_HTH"/>
</dbReference>
<dbReference type="Gene3D" id="1.10.10.10">
    <property type="entry name" value="Winged helix-like DNA-binding domain superfamily/Winged helix DNA-binding domain"/>
    <property type="match status" value="1"/>
</dbReference>
<dbReference type="InterPro" id="IPR036388">
    <property type="entry name" value="WH-like_DNA-bd_sf"/>
</dbReference>
<evidence type="ECO:0000313" key="4">
    <source>
        <dbReference type="EMBL" id="MDP9807090.1"/>
    </source>
</evidence>
<dbReference type="InterPro" id="IPR036390">
    <property type="entry name" value="WH_DNA-bd_sf"/>
</dbReference>
<keyword evidence="5" id="KW-1185">Reference proteome</keyword>
<dbReference type="SMART" id="SM01134">
    <property type="entry name" value="DeoRC"/>
    <property type="match status" value="1"/>
</dbReference>
<reference evidence="4 5" key="1">
    <citation type="submission" date="2023-07" db="EMBL/GenBank/DDBJ databases">
        <title>Sequencing the genomes of 1000 actinobacteria strains.</title>
        <authorList>
            <person name="Klenk H.-P."/>
        </authorList>
    </citation>
    <scope>NUCLEOTIDE SEQUENCE [LARGE SCALE GENOMIC DNA]</scope>
    <source>
        <strain evidence="4 5">DSM 17163</strain>
    </source>
</reference>
<comment type="caution">
    <text evidence="4">The sequence shown here is derived from an EMBL/GenBank/DDBJ whole genome shotgun (WGS) entry which is preliminary data.</text>
</comment>
<evidence type="ECO:0000256" key="1">
    <source>
        <dbReference type="ARBA" id="ARBA00023015"/>
    </source>
</evidence>
<organism evidence="4 5">
    <name type="scientific">Trueperella bonasi</name>
    <dbReference type="NCBI Taxonomy" id="312286"/>
    <lineage>
        <taxon>Bacteria</taxon>
        <taxon>Bacillati</taxon>
        <taxon>Actinomycetota</taxon>
        <taxon>Actinomycetes</taxon>
        <taxon>Actinomycetales</taxon>
        <taxon>Actinomycetaceae</taxon>
        <taxon>Trueperella</taxon>
    </lineage>
</organism>
<feature type="domain" description="HTH deoR-type" evidence="3">
    <location>
        <begin position="4"/>
        <end position="59"/>
    </location>
</feature>
<dbReference type="EMBL" id="JAUSQX010000001">
    <property type="protein sequence ID" value="MDP9807090.1"/>
    <property type="molecule type" value="Genomic_DNA"/>
</dbReference>
<sequence length="253" mass="27762">MVSPADRRQQIVATLVKYGENTVEELARELDVSSMTIYRDVAELEAASLVTRRRGMIRAADSSLVESAAAIRISSNEEVKDTLAAGVVQYLRPGLSVCLDDSTTNLSLLTHLENMQPITVITNAEFIAKEVRAQRDTELILTGGTYETWADAYSGLITESTIASVRADVCVMSATAVDLHHHYHPSQSISRVKRAMLASSRFSILAIDASKLERSALFKVGDLKEFDVIVADSRLPDDYIAQLQENGHHVDLA</sequence>